<evidence type="ECO:0000313" key="8">
    <source>
        <dbReference type="Proteomes" id="UP001497444"/>
    </source>
</evidence>
<sequence>NSAAVKLSAQYSENLKIFTQALTLTFLAEWGDRSQIATIALAASKNVYGVILGGLLGHAFCTGLAVIGGRLLAARISEKTVAIIGGILFLFFAVHSYITGSD</sequence>
<dbReference type="PANTHER" id="PTHR12608:SF1">
    <property type="entry name" value="TRANSMEMBRANE PROTEIN 165"/>
    <property type="match status" value="1"/>
</dbReference>
<protein>
    <recommendedName>
        <fullName evidence="6">GDT1 family protein</fullName>
    </recommendedName>
</protein>
<evidence type="ECO:0000256" key="4">
    <source>
        <dbReference type="ARBA" id="ARBA00022989"/>
    </source>
</evidence>
<keyword evidence="3 6" id="KW-0812">Transmembrane</keyword>
<comment type="similarity">
    <text evidence="2 6">Belongs to the GDT1 family.</text>
</comment>
<feature type="transmembrane region" description="Helical" evidence="6">
    <location>
        <begin position="80"/>
        <end position="98"/>
    </location>
</feature>
<evidence type="ECO:0000313" key="7">
    <source>
        <dbReference type="EMBL" id="CAK9252796.1"/>
    </source>
</evidence>
<reference evidence="7" key="1">
    <citation type="submission" date="2024-02" db="EMBL/GenBank/DDBJ databases">
        <authorList>
            <consortium name="ELIXIR-Norway"/>
            <consortium name="Elixir Norway"/>
        </authorList>
    </citation>
    <scope>NUCLEOTIDE SEQUENCE</scope>
</reference>
<dbReference type="Pfam" id="PF01169">
    <property type="entry name" value="GDT1"/>
    <property type="match status" value="1"/>
</dbReference>
<dbReference type="PANTHER" id="PTHR12608">
    <property type="entry name" value="TRANSMEMBRANE PROTEIN HTP-1 RELATED"/>
    <property type="match status" value="1"/>
</dbReference>
<keyword evidence="4 6" id="KW-1133">Transmembrane helix</keyword>
<organism evidence="7 8">
    <name type="scientific">Sphagnum jensenii</name>
    <dbReference type="NCBI Taxonomy" id="128206"/>
    <lineage>
        <taxon>Eukaryota</taxon>
        <taxon>Viridiplantae</taxon>
        <taxon>Streptophyta</taxon>
        <taxon>Embryophyta</taxon>
        <taxon>Bryophyta</taxon>
        <taxon>Sphagnophytina</taxon>
        <taxon>Sphagnopsida</taxon>
        <taxon>Sphagnales</taxon>
        <taxon>Sphagnaceae</taxon>
        <taxon>Sphagnum</taxon>
    </lineage>
</organism>
<name>A0ABP0VFU1_9BRYO</name>
<dbReference type="EMBL" id="CAXAQS010000706">
    <property type="protein sequence ID" value="CAK9252796.1"/>
    <property type="molecule type" value="Genomic_DNA"/>
</dbReference>
<dbReference type="Proteomes" id="UP001497444">
    <property type="component" value="Unassembled WGS sequence"/>
</dbReference>
<evidence type="ECO:0000256" key="2">
    <source>
        <dbReference type="ARBA" id="ARBA00009190"/>
    </source>
</evidence>
<evidence type="ECO:0000256" key="5">
    <source>
        <dbReference type="ARBA" id="ARBA00023136"/>
    </source>
</evidence>
<comment type="caution">
    <text evidence="6">Lacks conserved residue(s) required for the propagation of feature annotation.</text>
</comment>
<dbReference type="InterPro" id="IPR001727">
    <property type="entry name" value="GDT1-like"/>
</dbReference>
<comment type="subcellular location">
    <subcellularLocation>
        <location evidence="1 6">Membrane</location>
        <topology evidence="1 6">Multi-pass membrane protein</topology>
    </subcellularLocation>
</comment>
<evidence type="ECO:0000256" key="3">
    <source>
        <dbReference type="ARBA" id="ARBA00022692"/>
    </source>
</evidence>
<comment type="caution">
    <text evidence="7">The sequence shown here is derived from an EMBL/GenBank/DDBJ whole genome shotgun (WGS) entry which is preliminary data.</text>
</comment>
<accession>A0ABP0VFU1</accession>
<gene>
    <name evidence="7" type="ORF">CSSPJE1EN1_LOCUS28174</name>
</gene>
<feature type="non-terminal residue" evidence="7">
    <location>
        <position position="102"/>
    </location>
</feature>
<feature type="non-terminal residue" evidence="7">
    <location>
        <position position="1"/>
    </location>
</feature>
<proteinExistence type="inferred from homology"/>
<keyword evidence="8" id="KW-1185">Reference proteome</keyword>
<feature type="transmembrane region" description="Helical" evidence="6">
    <location>
        <begin position="47"/>
        <end position="68"/>
    </location>
</feature>
<evidence type="ECO:0000256" key="6">
    <source>
        <dbReference type="RuleBase" id="RU365102"/>
    </source>
</evidence>
<evidence type="ECO:0000256" key="1">
    <source>
        <dbReference type="ARBA" id="ARBA00004141"/>
    </source>
</evidence>
<keyword evidence="5 6" id="KW-0472">Membrane</keyword>